<organism evidence="2 3">
    <name type="scientific">Lachnoanaerobaculum gingivalis</name>
    <dbReference type="NCBI Taxonomy" id="2490855"/>
    <lineage>
        <taxon>Bacteria</taxon>
        <taxon>Bacillati</taxon>
        <taxon>Bacillota</taxon>
        <taxon>Clostridia</taxon>
        <taxon>Lachnospirales</taxon>
        <taxon>Lachnospiraceae</taxon>
        <taxon>Lachnoanaerobaculum</taxon>
    </lineage>
</organism>
<feature type="domain" description="PIN like" evidence="1">
    <location>
        <begin position="17"/>
        <end position="239"/>
    </location>
</feature>
<evidence type="ECO:0000259" key="1">
    <source>
        <dbReference type="Pfam" id="PF18476"/>
    </source>
</evidence>
<dbReference type="Pfam" id="PF18476">
    <property type="entry name" value="PIN_8"/>
    <property type="match status" value="1"/>
</dbReference>
<name>A0A3P3QTE9_9FIRM</name>
<dbReference type="OrthoDB" id="9182727at2"/>
<evidence type="ECO:0000313" key="2">
    <source>
        <dbReference type="EMBL" id="RRJ24517.1"/>
    </source>
</evidence>
<proteinExistence type="predicted"/>
<keyword evidence="3" id="KW-1185">Reference proteome</keyword>
<dbReference type="Proteomes" id="UP000272490">
    <property type="component" value="Unassembled WGS sequence"/>
</dbReference>
<sequence>MIKYNEFEKKLKAKDTMIILDTNVILDLARYSIYTSKNIMGIFYKCSDLIWIPNQVIMEYNKNKYQVFGNLKKKYSNFEKDLKKIIDDSKEKFRKIFKNSERYSYHGREKYASNILKKLDEAIVEIESYKDFAGVEYEDYSIEKDIEKFVDDLKNKNQVGCKIGFIEKMEIIKEGDLRYKYSLPPGFEDDKKDGIEKFGDLFVWKEILKLPSLKKVNNVIFITNDEKDDWWDKEELGKVEETKILLNLRSELYEEFTEMNPGVSIDFMTIKTFQEYASRLYNMFESQVYIDLNRDDDSFIHRVNEKIEEDIQDDLYINSEYYLGFDMDIDCVEDCTFMREKNVYSFLSEGGICINYELEYRVELHCDSDDEHIFVGTVVVSIDRCIDIIEVENNHKYLNEDNEYCDFSIIAYYIEQY</sequence>
<dbReference type="InterPro" id="IPR041578">
    <property type="entry name" value="PIN_8"/>
</dbReference>
<evidence type="ECO:0000313" key="3">
    <source>
        <dbReference type="Proteomes" id="UP000272490"/>
    </source>
</evidence>
<dbReference type="EMBL" id="RRCO01000006">
    <property type="protein sequence ID" value="RRJ24517.1"/>
    <property type="molecule type" value="Genomic_DNA"/>
</dbReference>
<dbReference type="RefSeq" id="WP_128674858.1">
    <property type="nucleotide sequence ID" value="NZ_RRCO01000006.1"/>
</dbReference>
<accession>A0A3P3QTE9</accession>
<gene>
    <name evidence="2" type="ORF">EHV10_12070</name>
</gene>
<reference evidence="2 3" key="1">
    <citation type="submission" date="2018-11" db="EMBL/GenBank/DDBJ databases">
        <title>Genome sequencing of Lachnoanaerobaculum sp. KCOM 2030 (= ChDC B114).</title>
        <authorList>
            <person name="Kook J.-K."/>
            <person name="Park S.-N."/>
            <person name="Lim Y.K."/>
        </authorList>
    </citation>
    <scope>NUCLEOTIDE SEQUENCE [LARGE SCALE GENOMIC DNA]</scope>
    <source>
        <strain evidence="2 3">KCOM 2030</strain>
    </source>
</reference>
<comment type="caution">
    <text evidence="2">The sequence shown here is derived from an EMBL/GenBank/DDBJ whole genome shotgun (WGS) entry which is preliminary data.</text>
</comment>
<dbReference type="AlphaFoldDB" id="A0A3P3QTE9"/>
<protein>
    <recommendedName>
        <fullName evidence="1">PIN like domain-containing protein</fullName>
    </recommendedName>
</protein>